<dbReference type="Proteomes" id="UP000077248">
    <property type="component" value="Unassembled WGS sequence"/>
</dbReference>
<feature type="compositionally biased region" description="Polar residues" evidence="1">
    <location>
        <begin position="464"/>
        <end position="479"/>
    </location>
</feature>
<feature type="compositionally biased region" description="Polar residues" evidence="1">
    <location>
        <begin position="366"/>
        <end position="391"/>
    </location>
</feature>
<dbReference type="AlphaFoldDB" id="A0A177DXE7"/>
<reference evidence="2 3" key="1">
    <citation type="submission" date="2016-05" db="EMBL/GenBank/DDBJ databases">
        <title>Comparative analysis of secretome profiles of manganese(II)-oxidizing ascomycete fungi.</title>
        <authorList>
            <consortium name="DOE Joint Genome Institute"/>
            <person name="Zeiner C.A."/>
            <person name="Purvine S.O."/>
            <person name="Zink E.M."/>
            <person name="Wu S."/>
            <person name="Pasa-Tolic L."/>
            <person name="Chaput D.L."/>
            <person name="Haridas S."/>
            <person name="Grigoriev I.V."/>
            <person name="Santelli C.M."/>
            <person name="Hansel C.M."/>
        </authorList>
    </citation>
    <scope>NUCLEOTIDE SEQUENCE [LARGE SCALE GENOMIC DNA]</scope>
    <source>
        <strain evidence="2 3">SRC1lrK2f</strain>
    </source>
</reference>
<dbReference type="EMBL" id="KV441471">
    <property type="protein sequence ID" value="OAG24337.1"/>
    <property type="molecule type" value="Genomic_DNA"/>
</dbReference>
<dbReference type="VEuPathDB" id="FungiDB:CC77DRAFT_1057560"/>
<dbReference type="RefSeq" id="XP_018389758.1">
    <property type="nucleotide sequence ID" value="XM_018528030.1"/>
</dbReference>
<feature type="compositionally biased region" description="Basic and acidic residues" evidence="1">
    <location>
        <begin position="134"/>
        <end position="144"/>
    </location>
</feature>
<feature type="compositionally biased region" description="Polar residues" evidence="1">
    <location>
        <begin position="73"/>
        <end position="99"/>
    </location>
</feature>
<feature type="compositionally biased region" description="Polar residues" evidence="1">
    <location>
        <begin position="222"/>
        <end position="234"/>
    </location>
</feature>
<sequence>MWKRLQGAVRDKDKERHARIGNPVLLETTYDEDQLNRNPKVTDLQNGSHQNYALPPLSHLSAPHEPPHYRSSEVPTASSIYSQDTLCYNNDNPTATSPSAYDDISPPSSPEPEQHSSSFLPRRFRSMRDVSPMDEDRKKLEDNTRAGSHIPVLRRAPSVLRNGDAESGPKQKFWEGKLAPNSKVKWDEYSGEPNSAGKAASVDPVSYAKGVASSDRPMGYQVSVSGPQKKNTSFGERVGRFGSKRSPPPVEPWSRATGRSEIAPPLKYQPADKPLQIPRKTVSPSTDQEVSNALAAAIIFDTKLPDTQYVTTEMAPKDPRDNDMRYNDSIKPIAPLKVGKNTPTSPQGLGITTSYPSPITPTTRTQMNQSPATVTPVEQTLYPSLRNTTPPSDKDKQAPISRFSWTTYNSATTAQHSPPPSPPIAKRVVTEPISAASSILNRRRPVPSADSANAPSMPKVYARNPTSPYASSTFSNSSKKALPHPPSALSAIDHIAYLESQQEDLRIRRNNVYRLLKDLNNAAPTNPLVTDFKKARVAEERKKAFQEELDEIRAEEHDIGLKLHRAWKKRERDDPNSNGSALWVRRVTS</sequence>
<keyword evidence="3" id="KW-1185">Reference proteome</keyword>
<feature type="region of interest" description="Disordered" evidence="1">
    <location>
        <begin position="334"/>
        <end position="398"/>
    </location>
</feature>
<dbReference type="PANTHER" id="PTHR42023">
    <property type="entry name" value="BHLH DOMAIN-CONTAINING PROTEIN"/>
    <property type="match status" value="1"/>
</dbReference>
<feature type="region of interest" description="Disordered" evidence="1">
    <location>
        <begin position="1"/>
        <end position="155"/>
    </location>
</feature>
<feature type="region of interest" description="Disordered" evidence="1">
    <location>
        <begin position="438"/>
        <end position="486"/>
    </location>
</feature>
<dbReference type="KEGG" id="aalt:CC77DRAFT_1057560"/>
<name>A0A177DXE7_ALTAL</name>
<evidence type="ECO:0000313" key="3">
    <source>
        <dbReference type="Proteomes" id="UP000077248"/>
    </source>
</evidence>
<evidence type="ECO:0000313" key="2">
    <source>
        <dbReference type="EMBL" id="OAG24337.1"/>
    </source>
</evidence>
<accession>A0A177DXE7</accession>
<feature type="compositionally biased region" description="Basic and acidic residues" evidence="1">
    <location>
        <begin position="9"/>
        <end position="18"/>
    </location>
</feature>
<dbReference type="PANTHER" id="PTHR42023:SF1">
    <property type="entry name" value="BHLH DOMAIN-CONTAINING PROTEIN"/>
    <property type="match status" value="1"/>
</dbReference>
<evidence type="ECO:0000256" key="1">
    <source>
        <dbReference type="SAM" id="MobiDB-lite"/>
    </source>
</evidence>
<protein>
    <submittedName>
        <fullName evidence="2">Uncharacterized protein</fullName>
    </submittedName>
</protein>
<gene>
    <name evidence="2" type="ORF">CC77DRAFT_1057560</name>
</gene>
<dbReference type="OMA" id="MWKRLQG"/>
<organism evidence="2 3">
    <name type="scientific">Alternaria alternata</name>
    <name type="common">Alternaria rot fungus</name>
    <name type="synonym">Torula alternata</name>
    <dbReference type="NCBI Taxonomy" id="5599"/>
    <lineage>
        <taxon>Eukaryota</taxon>
        <taxon>Fungi</taxon>
        <taxon>Dikarya</taxon>
        <taxon>Ascomycota</taxon>
        <taxon>Pezizomycotina</taxon>
        <taxon>Dothideomycetes</taxon>
        <taxon>Pleosporomycetidae</taxon>
        <taxon>Pleosporales</taxon>
        <taxon>Pleosporineae</taxon>
        <taxon>Pleosporaceae</taxon>
        <taxon>Alternaria</taxon>
        <taxon>Alternaria sect. Alternaria</taxon>
        <taxon>Alternaria alternata complex</taxon>
    </lineage>
</organism>
<feature type="region of interest" description="Disordered" evidence="1">
    <location>
        <begin position="211"/>
        <end position="288"/>
    </location>
</feature>
<feature type="compositionally biased region" description="Polar residues" evidence="1">
    <location>
        <begin position="36"/>
        <end position="51"/>
    </location>
</feature>
<dbReference type="GeneID" id="29113624"/>
<proteinExistence type="predicted"/>
<feature type="compositionally biased region" description="Low complexity" evidence="1">
    <location>
        <begin position="351"/>
        <end position="365"/>
    </location>
</feature>